<name>A0A858RMJ9_9BACT</name>
<evidence type="ECO:0000313" key="3">
    <source>
        <dbReference type="Proteomes" id="UP000501812"/>
    </source>
</evidence>
<keyword evidence="3" id="KW-1185">Reference proteome</keyword>
<dbReference type="RefSeq" id="WP_169456140.1">
    <property type="nucleotide sequence ID" value="NZ_CP051774.1"/>
</dbReference>
<dbReference type="PROSITE" id="PS51257">
    <property type="entry name" value="PROKAR_LIPOPROTEIN"/>
    <property type="match status" value="1"/>
</dbReference>
<gene>
    <name evidence="2" type="ORF">HHL09_18645</name>
</gene>
<reference evidence="2 3" key="1">
    <citation type="submission" date="2020-04" db="EMBL/GenBank/DDBJ databases">
        <title>Luteolibacter sp. G-1-1-1 isolated from soil.</title>
        <authorList>
            <person name="Dahal R.H."/>
        </authorList>
    </citation>
    <scope>NUCLEOTIDE SEQUENCE [LARGE SCALE GENOMIC DNA]</scope>
    <source>
        <strain evidence="2 3">G-1-1-1</strain>
    </source>
</reference>
<accession>A0A858RMJ9</accession>
<proteinExistence type="predicted"/>
<dbReference type="Proteomes" id="UP000501812">
    <property type="component" value="Chromosome"/>
</dbReference>
<organism evidence="2 3">
    <name type="scientific">Luteolibacter luteus</name>
    <dbReference type="NCBI Taxonomy" id="2728835"/>
    <lineage>
        <taxon>Bacteria</taxon>
        <taxon>Pseudomonadati</taxon>
        <taxon>Verrucomicrobiota</taxon>
        <taxon>Verrucomicrobiia</taxon>
        <taxon>Verrucomicrobiales</taxon>
        <taxon>Verrucomicrobiaceae</taxon>
        <taxon>Luteolibacter</taxon>
    </lineage>
</organism>
<keyword evidence="1" id="KW-0175">Coiled coil</keyword>
<evidence type="ECO:0000313" key="2">
    <source>
        <dbReference type="EMBL" id="QJE97714.1"/>
    </source>
</evidence>
<dbReference type="EMBL" id="CP051774">
    <property type="protein sequence ID" value="QJE97714.1"/>
    <property type="molecule type" value="Genomic_DNA"/>
</dbReference>
<dbReference type="KEGG" id="luo:HHL09_18645"/>
<sequence length="113" mass="12759">MRMRNPSIPLSLISVICFPILAGCRDDAAKQAQASQQSRQIFALDSEITAIRRELQEPVPDVTREIDVARAEAAELDRKISSEQDNLKKDLAGQKLALSKFEEYRRLYVLGNK</sequence>
<protein>
    <submittedName>
        <fullName evidence="2">Uncharacterized protein</fullName>
    </submittedName>
</protein>
<dbReference type="AlphaFoldDB" id="A0A858RMJ9"/>
<evidence type="ECO:0000256" key="1">
    <source>
        <dbReference type="SAM" id="Coils"/>
    </source>
</evidence>
<feature type="coiled-coil region" evidence="1">
    <location>
        <begin position="59"/>
        <end position="86"/>
    </location>
</feature>